<organism evidence="4 5">
    <name type="scientific">Pomacea canaliculata</name>
    <name type="common">Golden apple snail</name>
    <dbReference type="NCBI Taxonomy" id="400727"/>
    <lineage>
        <taxon>Eukaryota</taxon>
        <taxon>Metazoa</taxon>
        <taxon>Spiralia</taxon>
        <taxon>Lophotrochozoa</taxon>
        <taxon>Mollusca</taxon>
        <taxon>Gastropoda</taxon>
        <taxon>Caenogastropoda</taxon>
        <taxon>Architaenioglossa</taxon>
        <taxon>Ampullarioidea</taxon>
        <taxon>Ampullariidae</taxon>
        <taxon>Pomacea</taxon>
    </lineage>
</organism>
<dbReference type="PANTHER" id="PTHR24118:SF99">
    <property type="entry name" value="POTE ANKYRIN DOMAIN FAMILY MEMBER 3C-RELATED"/>
    <property type="match status" value="1"/>
</dbReference>
<feature type="repeat" description="ANK" evidence="1">
    <location>
        <begin position="302"/>
        <end position="334"/>
    </location>
</feature>
<feature type="domain" description="SOCS box" evidence="3">
    <location>
        <begin position="567"/>
        <end position="614"/>
    </location>
</feature>
<keyword evidence="5" id="KW-1185">Reference proteome</keyword>
<evidence type="ECO:0000256" key="2">
    <source>
        <dbReference type="SAM" id="MobiDB-lite"/>
    </source>
</evidence>
<proteinExistence type="predicted"/>
<feature type="repeat" description="ANK" evidence="1">
    <location>
        <begin position="228"/>
        <end position="260"/>
    </location>
</feature>
<evidence type="ECO:0000313" key="5">
    <source>
        <dbReference type="Proteomes" id="UP000245119"/>
    </source>
</evidence>
<dbReference type="STRING" id="400727.A0A2T7PND6"/>
<dbReference type="InterPro" id="IPR036770">
    <property type="entry name" value="Ankyrin_rpt-contain_sf"/>
</dbReference>
<sequence length="620" mass="68415">MAPMEQEPKEKAEQALQAATEFAQIFYEYLDKKRNVAYVSSMENKSQQTFANDILDGEQSKRGSCSEDPSPTDPEVSSSPSPANNSILSIPTSQRDCLPIPSSTPSGYSNMFSEKTIFDAKDDTFSVKNNYTMQGTSGTNDMFDRLRSKSGIEAFYQALLDKDTGRILECVKQGVSVNVIFDDELSNLQPGHKGLRALHIAAQRAKDSLPVMQYLVDLGADVRLRSRSGDTPLHTAAKHASISVIKFLLHFCPDLKDCTNNQQLTALMKAIFKYEFAWRGRYQESVKLLLEAGCNPNINPVSGISPLHLAVQKHDKILVQMLVDHGADVNAMCKQGTSPLLQGLLCKQVHEESLRILVAAKADVNIHTVTGLSALHLAVTRCDKECVEDFLRAGADPNMPDTKLVTPLWRAVEENNARLVPLLVQYGGNINYVLPSQQLSLLSRAVQEQSVNMTGLLLQLGASVRMATVRGETPLTIAVDRPGDACIPIVKLLLGANSDLDSLSYARNPLEPLTPVQVAFEHGNAEVVRLLIRAGCRVPMSWMYQHSTLPVIKSKPELLAWIVKYVSEVPPLTHLTRLMLRRYLGSDLLEAVQELKRNEIPEKIADFLLLKDLTGPTSSS</sequence>
<dbReference type="InterPro" id="IPR001496">
    <property type="entry name" value="SOCS_box"/>
</dbReference>
<protein>
    <recommendedName>
        <fullName evidence="3">SOCS box domain-containing protein</fullName>
    </recommendedName>
</protein>
<dbReference type="Pfam" id="PF12796">
    <property type="entry name" value="Ank_2"/>
    <property type="match status" value="2"/>
</dbReference>
<feature type="repeat" description="ANK" evidence="1">
    <location>
        <begin position="370"/>
        <end position="402"/>
    </location>
</feature>
<gene>
    <name evidence="4" type="ORF">C0Q70_06216</name>
</gene>
<evidence type="ECO:0000313" key="4">
    <source>
        <dbReference type="EMBL" id="PVD34935.1"/>
    </source>
</evidence>
<feature type="region of interest" description="Disordered" evidence="2">
    <location>
        <begin position="49"/>
        <end position="105"/>
    </location>
</feature>
<dbReference type="PANTHER" id="PTHR24118">
    <property type="entry name" value="POTE ANKYRIN DOMAIN"/>
    <property type="match status" value="1"/>
</dbReference>
<accession>A0A2T7PND6</accession>
<dbReference type="AlphaFoldDB" id="A0A2T7PND6"/>
<dbReference type="PRINTS" id="PR01415">
    <property type="entry name" value="ANKYRIN"/>
</dbReference>
<feature type="compositionally biased region" description="Polar residues" evidence="2">
    <location>
        <begin position="75"/>
        <end position="105"/>
    </location>
</feature>
<dbReference type="Proteomes" id="UP000245119">
    <property type="component" value="Linkage Group LG3"/>
</dbReference>
<reference evidence="4 5" key="1">
    <citation type="submission" date="2018-04" db="EMBL/GenBank/DDBJ databases">
        <title>The genome of golden apple snail Pomacea canaliculata provides insight into stress tolerance and invasive adaptation.</title>
        <authorList>
            <person name="Liu C."/>
            <person name="Liu B."/>
            <person name="Ren Y."/>
            <person name="Zhang Y."/>
            <person name="Wang H."/>
            <person name="Li S."/>
            <person name="Jiang F."/>
            <person name="Yin L."/>
            <person name="Zhang G."/>
            <person name="Qian W."/>
            <person name="Fan W."/>
        </authorList>
    </citation>
    <scope>NUCLEOTIDE SEQUENCE [LARGE SCALE GENOMIC DNA]</scope>
    <source>
        <strain evidence="4">SZHN2017</strain>
        <tissue evidence="4">Muscle</tissue>
    </source>
</reference>
<name>A0A2T7PND6_POMCA</name>
<dbReference type="Pfam" id="PF00023">
    <property type="entry name" value="Ank"/>
    <property type="match status" value="2"/>
</dbReference>
<dbReference type="PROSITE" id="PS50088">
    <property type="entry name" value="ANK_REPEAT"/>
    <property type="match status" value="4"/>
</dbReference>
<dbReference type="OrthoDB" id="194358at2759"/>
<dbReference type="SMART" id="SM00969">
    <property type="entry name" value="SOCS_box"/>
    <property type="match status" value="1"/>
</dbReference>
<keyword evidence="1" id="KW-0040">ANK repeat</keyword>
<dbReference type="InterPro" id="IPR002110">
    <property type="entry name" value="Ankyrin_rpt"/>
</dbReference>
<dbReference type="PROSITE" id="PS50225">
    <property type="entry name" value="SOCS"/>
    <property type="match status" value="1"/>
</dbReference>
<evidence type="ECO:0000259" key="3">
    <source>
        <dbReference type="PROSITE" id="PS50225"/>
    </source>
</evidence>
<dbReference type="Gene3D" id="1.25.40.20">
    <property type="entry name" value="Ankyrin repeat-containing domain"/>
    <property type="match status" value="2"/>
</dbReference>
<dbReference type="SMART" id="SM00248">
    <property type="entry name" value="ANK"/>
    <property type="match status" value="10"/>
</dbReference>
<evidence type="ECO:0000256" key="1">
    <source>
        <dbReference type="PROSITE-ProRule" id="PRU00023"/>
    </source>
</evidence>
<feature type="repeat" description="ANK" evidence="1">
    <location>
        <begin position="193"/>
        <end position="227"/>
    </location>
</feature>
<dbReference type="EMBL" id="PZQS01000003">
    <property type="protein sequence ID" value="PVD34935.1"/>
    <property type="molecule type" value="Genomic_DNA"/>
</dbReference>
<comment type="caution">
    <text evidence="4">The sequence shown here is derived from an EMBL/GenBank/DDBJ whole genome shotgun (WGS) entry which is preliminary data.</text>
</comment>
<dbReference type="PROSITE" id="PS50297">
    <property type="entry name" value="ANK_REP_REGION"/>
    <property type="match status" value="4"/>
</dbReference>
<dbReference type="SUPFAM" id="SSF48403">
    <property type="entry name" value="Ankyrin repeat"/>
    <property type="match status" value="1"/>
</dbReference>